<feature type="compositionally biased region" description="Polar residues" evidence="1">
    <location>
        <begin position="1002"/>
        <end position="1021"/>
    </location>
</feature>
<feature type="region of interest" description="Disordered" evidence="1">
    <location>
        <begin position="778"/>
        <end position="809"/>
    </location>
</feature>
<proteinExistence type="predicted"/>
<dbReference type="EMBL" id="LK056686">
    <property type="protein sequence ID" value="CDU25482.1"/>
    <property type="molecule type" value="Genomic_DNA"/>
</dbReference>
<feature type="compositionally biased region" description="Basic residues" evidence="1">
    <location>
        <begin position="778"/>
        <end position="787"/>
    </location>
</feature>
<feature type="region of interest" description="Disordered" evidence="1">
    <location>
        <begin position="1"/>
        <end position="89"/>
    </location>
</feature>
<dbReference type="OrthoDB" id="2556461at2759"/>
<reference evidence="2" key="1">
    <citation type="submission" date="2014-06" db="EMBL/GenBank/DDBJ databases">
        <authorList>
            <person name="Ju J."/>
            <person name="Zhang J."/>
        </authorList>
    </citation>
    <scope>NUCLEOTIDE SEQUENCE</scope>
    <source>
        <strain evidence="2">SscI8</strain>
    </source>
</reference>
<evidence type="ECO:0000256" key="1">
    <source>
        <dbReference type="SAM" id="MobiDB-lite"/>
    </source>
</evidence>
<sequence length="1204" mass="131380">MSDAATESRDDDPSALNTKPGEVQKSVETNLSMPLSAPTLAPAPSQVHRVTPQLDSASHPLSATDPSALPSATTSPGAQTPQPTSTVTTLQLASDALSTIPQSNSNAASVPTAAAELLSAIHRRNKKAPAVQSPHPGILRSRSLATTPVPASLLFGVKHDSLDATASSSRATTPTRTPSGRAKRQRRDRNPVAPAASVSALPSIDQNDRRRSARVAKAVTATASDSPSLPNLALFGFSPYLENLVLNAKDSDRRTRSGARGFRPPIERGPIKLKRTATKNRPKETDPDGPDDDAKLELYRQLCIISYQLQAHLDMVPHKSLAQLRAQFTTPSPDEENELDAKLPPSNAANAVPSDSRDSTRAATPTINLEKHDLPSAFSASTSAHTQPIVVKAEPPPSPSLSVREPHLSRPAYSPESSPEVALMDTIRPSYNGAPSYCPRGSQGIHHSHGVPQSGHHSYTAAKVDEPEDEPMSPVFRPRGNIMSISALMSGPSPSKPRSPTPELIQTPPRPEASLPLFVQQWTHEDEMASQFLQACADAIPNVDATELDRLTQIAQLAAFDLEILSVPSSPRASTTQTPSTPITEQQQRDASATFDPKQLDPLKTLDTQQLYDREEAEYLEEMQATDELYECVRYLASFDEVVDEWRAGELARLRLQLEMRRAEVDRIWTCDRKLAWSTFIDNRAGELYRKAMIKASHSRWQAEMELDLVEVHRRKTRGLAKLTSGIWLPDGESGENAEVAEVYQRYGKFVSGAKYPELDDPLVRADIRKMRTALRAHKRNSRGLRKKVPEKQADASEEDAAGQAEADVATAKVQADAISLYESDSEDVDDSEDEQDYDSDSSYLSSSSGVSSLPSFSSVYSSPRVQSAEEAEVVISDLDGLTSEVASQRDAEVDSDEDADESLWARHMRLSNQVAEQKDAASANASDVQIPVVAAVADGDVVSALPSRAASPVNSIKACKQQRESKRKKRPPPPGARLWKKGRVQQDADGADGEQLEEQPRSQLSPQQQEQGSNAEQAGQSGHYPNGDTYHRDTEMADVEMTYGATSKMHSASQGGEVLDYDYRRDQSMHHQPYASYGMRPSYLAGPAAGGAEEYDYGRPYHHPHEAYSSGARGYPSYPDSYAHPSAYPAYPDASRGYTNGAAPPQHYGHAEEHVMHHGHHAATAYGQYDAPPRVYPSHPPPLTQQQQQQQQQQNGARPQWPY</sequence>
<evidence type="ECO:0000313" key="2">
    <source>
        <dbReference type="EMBL" id="CDU25482.1"/>
    </source>
</evidence>
<feature type="region of interest" description="Disordered" evidence="1">
    <location>
        <begin position="164"/>
        <end position="226"/>
    </location>
</feature>
<feature type="region of interest" description="Disordered" evidence="1">
    <location>
        <begin position="434"/>
        <end position="511"/>
    </location>
</feature>
<feature type="region of interest" description="Disordered" evidence="1">
    <location>
        <begin position="250"/>
        <end position="293"/>
    </location>
</feature>
<feature type="compositionally biased region" description="Low complexity" evidence="1">
    <location>
        <begin position="191"/>
        <end position="200"/>
    </location>
</feature>
<feature type="compositionally biased region" description="Polar residues" evidence="1">
    <location>
        <begin position="53"/>
        <end position="89"/>
    </location>
</feature>
<gene>
    <name evidence="2" type="ORF">SPSC_05375</name>
</gene>
<protein>
    <submittedName>
        <fullName evidence="2">Uncharacterized protein</fullName>
    </submittedName>
</protein>
<feature type="compositionally biased region" description="Basic and acidic residues" evidence="1">
    <location>
        <begin position="281"/>
        <end position="293"/>
    </location>
</feature>
<feature type="compositionally biased region" description="Basic residues" evidence="1">
    <location>
        <begin position="271"/>
        <end position="280"/>
    </location>
</feature>
<feature type="compositionally biased region" description="Low complexity" evidence="1">
    <location>
        <begin position="31"/>
        <end position="45"/>
    </location>
</feature>
<feature type="region of interest" description="Disordered" evidence="1">
    <location>
        <begin position="1165"/>
        <end position="1204"/>
    </location>
</feature>
<feature type="region of interest" description="Disordered" evidence="1">
    <location>
        <begin position="946"/>
        <end position="1033"/>
    </location>
</feature>
<organism evidence="2">
    <name type="scientific">Sporisorium scitamineum</name>
    <dbReference type="NCBI Taxonomy" id="49012"/>
    <lineage>
        <taxon>Eukaryota</taxon>
        <taxon>Fungi</taxon>
        <taxon>Dikarya</taxon>
        <taxon>Basidiomycota</taxon>
        <taxon>Ustilaginomycotina</taxon>
        <taxon>Ustilaginomycetes</taxon>
        <taxon>Ustilaginales</taxon>
        <taxon>Ustilaginaceae</taxon>
        <taxon>Sporisorium</taxon>
    </lineage>
</organism>
<feature type="region of interest" description="Disordered" evidence="1">
    <location>
        <begin position="821"/>
        <end position="872"/>
    </location>
</feature>
<feature type="compositionally biased region" description="Low complexity" evidence="1">
    <location>
        <begin position="1186"/>
        <end position="1195"/>
    </location>
</feature>
<feature type="compositionally biased region" description="Pro residues" evidence="1">
    <location>
        <begin position="1175"/>
        <end position="1184"/>
    </location>
</feature>
<feature type="region of interest" description="Disordered" evidence="1">
    <location>
        <begin position="379"/>
        <end position="420"/>
    </location>
</feature>
<feature type="compositionally biased region" description="Acidic residues" evidence="1">
    <location>
        <begin position="824"/>
        <end position="840"/>
    </location>
</feature>
<feature type="region of interest" description="Disordered" evidence="1">
    <location>
        <begin position="329"/>
        <end position="362"/>
    </location>
</feature>
<feature type="compositionally biased region" description="Polar residues" evidence="1">
    <location>
        <begin position="569"/>
        <end position="591"/>
    </location>
</feature>
<dbReference type="AlphaFoldDB" id="A0A127ZHQ0"/>
<name>A0A127ZHQ0_9BASI</name>
<feature type="compositionally biased region" description="Low complexity" evidence="1">
    <location>
        <begin position="164"/>
        <end position="180"/>
    </location>
</feature>
<feature type="compositionally biased region" description="Basic and acidic residues" evidence="1">
    <location>
        <begin position="1"/>
        <end position="12"/>
    </location>
</feature>
<feature type="region of interest" description="Disordered" evidence="1">
    <location>
        <begin position="569"/>
        <end position="600"/>
    </location>
</feature>
<feature type="compositionally biased region" description="Low complexity" evidence="1">
    <location>
        <begin position="841"/>
        <end position="863"/>
    </location>
</feature>
<accession>A0A127ZHQ0</accession>